<evidence type="ECO:0000313" key="3">
    <source>
        <dbReference type="Proteomes" id="UP000275267"/>
    </source>
</evidence>
<dbReference type="PROSITE" id="PS50181">
    <property type="entry name" value="FBOX"/>
    <property type="match status" value="1"/>
</dbReference>
<dbReference type="Pfam" id="PF00646">
    <property type="entry name" value="F-box"/>
    <property type="match status" value="1"/>
</dbReference>
<dbReference type="EMBL" id="PQIB02000002">
    <property type="protein sequence ID" value="RLN34398.1"/>
    <property type="molecule type" value="Genomic_DNA"/>
</dbReference>
<dbReference type="PANTHER" id="PTHR34709:SF62">
    <property type="entry name" value="OS12G0545400 PROTEIN"/>
    <property type="match status" value="1"/>
</dbReference>
<evidence type="ECO:0000313" key="2">
    <source>
        <dbReference type="EMBL" id="RLN34398.1"/>
    </source>
</evidence>
<dbReference type="Proteomes" id="UP000275267">
    <property type="component" value="Unassembled WGS sequence"/>
</dbReference>
<dbReference type="InterPro" id="IPR055312">
    <property type="entry name" value="FBL15-like"/>
</dbReference>
<organism evidence="2 3">
    <name type="scientific">Panicum miliaceum</name>
    <name type="common">Proso millet</name>
    <name type="synonym">Broomcorn millet</name>
    <dbReference type="NCBI Taxonomy" id="4540"/>
    <lineage>
        <taxon>Eukaryota</taxon>
        <taxon>Viridiplantae</taxon>
        <taxon>Streptophyta</taxon>
        <taxon>Embryophyta</taxon>
        <taxon>Tracheophyta</taxon>
        <taxon>Spermatophyta</taxon>
        <taxon>Magnoliopsida</taxon>
        <taxon>Liliopsida</taxon>
        <taxon>Poales</taxon>
        <taxon>Poaceae</taxon>
        <taxon>PACMAD clade</taxon>
        <taxon>Panicoideae</taxon>
        <taxon>Panicodae</taxon>
        <taxon>Paniceae</taxon>
        <taxon>Panicinae</taxon>
        <taxon>Panicum</taxon>
        <taxon>Panicum sect. Panicum</taxon>
    </lineage>
</organism>
<dbReference type="SMART" id="SM00256">
    <property type="entry name" value="FBOX"/>
    <property type="match status" value="1"/>
</dbReference>
<sequence length="497" mass="56067">MSARGACGECRRWQLNWTCCRVGLLRRGTRLRRRADDKDHISALPDDILLQILARLGCARAAANTSLLSRRWRGLWTRSPELTFHMITPDQLNAALGRIVRPAGSLRIFIPDHHVLSPDRISSLLAAVAPLAPAELAVEIHAGKRGSRDVDAVELPCFDRTASLRLHFAPRLRLPPAGNFTALESLSFVSCHMALGDLLPRCPCLRKLRLSCWLFDSVTIHSPSLQELDVFAAVQLQRVDILAPMLKKLKFTAINGINNAFFLSLSAPLVDDLSWRCHARSTSDRFGVLWRMWSLILKTPEHLEHTLVTDSRENTRLQPQHRSHGDILLLDIGTTDNLGDVAWTIEQEISRILVGNLSVLELKIATRGHFYGAMVLDLLRLCTSIQELKVELNRYEERKECSVNCHCEQPNNWKDQIISLTGLKEVEIDGCKGEEHEIGLLKVLLICAEMLERVTINLSRNVSRSCSAYLELPSVLKAHPSVKFNIYRWCGDQVLFE</sequence>
<feature type="domain" description="F-box" evidence="1">
    <location>
        <begin position="38"/>
        <end position="87"/>
    </location>
</feature>
<dbReference type="AlphaFoldDB" id="A0A3L6TA46"/>
<dbReference type="InterPro" id="IPR036047">
    <property type="entry name" value="F-box-like_dom_sf"/>
</dbReference>
<reference evidence="3" key="1">
    <citation type="journal article" date="2019" name="Nat. Commun.">
        <title>The genome of broomcorn millet.</title>
        <authorList>
            <person name="Zou C."/>
            <person name="Miki D."/>
            <person name="Li D."/>
            <person name="Tang Q."/>
            <person name="Xiao L."/>
            <person name="Rajput S."/>
            <person name="Deng P."/>
            <person name="Jia W."/>
            <person name="Huang R."/>
            <person name="Zhang M."/>
            <person name="Sun Y."/>
            <person name="Hu J."/>
            <person name="Fu X."/>
            <person name="Schnable P.S."/>
            <person name="Li F."/>
            <person name="Zhang H."/>
            <person name="Feng B."/>
            <person name="Zhu X."/>
            <person name="Liu R."/>
            <person name="Schnable J.C."/>
            <person name="Zhu J.-K."/>
            <person name="Zhang H."/>
        </authorList>
    </citation>
    <scope>NUCLEOTIDE SEQUENCE [LARGE SCALE GENOMIC DNA]</scope>
</reference>
<protein>
    <recommendedName>
        <fullName evidence="1">F-box domain-containing protein</fullName>
    </recommendedName>
</protein>
<dbReference type="Gene3D" id="1.20.1280.50">
    <property type="match status" value="1"/>
</dbReference>
<name>A0A3L6TA46_PANMI</name>
<dbReference type="InterPro" id="IPR001810">
    <property type="entry name" value="F-box_dom"/>
</dbReference>
<dbReference type="OrthoDB" id="676351at2759"/>
<gene>
    <name evidence="2" type="ORF">C2845_PM03G07070</name>
</gene>
<keyword evidence="3" id="KW-1185">Reference proteome</keyword>
<dbReference type="SUPFAM" id="SSF81383">
    <property type="entry name" value="F-box domain"/>
    <property type="match status" value="1"/>
</dbReference>
<proteinExistence type="predicted"/>
<dbReference type="PANTHER" id="PTHR34709">
    <property type="entry name" value="OS10G0396666 PROTEIN"/>
    <property type="match status" value="1"/>
</dbReference>
<accession>A0A3L6TA46</accession>
<comment type="caution">
    <text evidence="2">The sequence shown here is derived from an EMBL/GenBank/DDBJ whole genome shotgun (WGS) entry which is preliminary data.</text>
</comment>
<evidence type="ECO:0000259" key="1">
    <source>
        <dbReference type="PROSITE" id="PS50181"/>
    </source>
</evidence>